<reference evidence="2 3" key="1">
    <citation type="submission" date="2014-12" db="EMBL/GenBank/DDBJ databases">
        <title>Genome sequencing of Photobacterium gaetbulicola AD005a.</title>
        <authorList>
            <person name="Adrian T.G.S."/>
            <person name="Chan K.G."/>
        </authorList>
    </citation>
    <scope>NUCLEOTIDE SEQUENCE [LARGE SCALE GENOMIC DNA]</scope>
    <source>
        <strain evidence="2 3">AD005a</strain>
    </source>
</reference>
<sequence>MNKKYSFLSLAIAVAIAGCNSSSTGKSSPEVKIGRYMAGDIHMHSTMTDGDYTYYQVAQKAFEQFGLDFIANAGHGGWYWMLDEEGYRLDDNGNRIFLEDAPEIGEKPRHDYDYALEVARDSKTVARDIQMLDGGAYSIVKKVREMYADEGQFVINGLEWNVPGVNDHASIGVINEQDGEIIAEFHRNFDYSVTDHHGNIWKDPEYKWLAYAGVQFLENNYGQDAYFIINHPSRRINYKVEDYRSFHNASELVTLGFEGFPGHQKQNFRGGYDNNIHYQMIDGELVDNFDTGRGEVGGKYDFCETNLPEVNESLYYHAQTYGGADYALAKVGGLWDALLGEGREFWLFSNADFHHIRGDFWPGEYQKSHSWVEKESYEGIVAGMRSGNTFVTTGDLITDLDFTVSSGNKSAYMGETLVASTDTSSVSVKFQTGQKNHNDDIATLVQLDVIVGDVTGRVYPGNPTEFNNPNNASTYIAKSFTPESVEWVEGENGWVTVEFELDVEAHQYVRLRGSSNGANVPGYTDQYGNPLVDTLKARFNDGQCISEESGDLEQWNPEEPWNDLWFYSNPIFIKQA</sequence>
<gene>
    <name evidence="2" type="ORF">RJ45_16405</name>
</gene>
<proteinExistence type="predicted"/>
<dbReference type="RefSeq" id="WP_039464509.1">
    <property type="nucleotide sequence ID" value="NZ_JWLZ01000174.1"/>
</dbReference>
<organism evidence="2 3">
    <name type="scientific">Photobacterium gaetbulicola</name>
    <dbReference type="NCBI Taxonomy" id="1295392"/>
    <lineage>
        <taxon>Bacteria</taxon>
        <taxon>Pseudomonadati</taxon>
        <taxon>Pseudomonadota</taxon>
        <taxon>Gammaproteobacteria</taxon>
        <taxon>Vibrionales</taxon>
        <taxon>Vibrionaceae</taxon>
        <taxon>Photobacterium</taxon>
    </lineage>
</organism>
<dbReference type="SUPFAM" id="SSF89550">
    <property type="entry name" value="PHP domain-like"/>
    <property type="match status" value="1"/>
</dbReference>
<evidence type="ECO:0000256" key="1">
    <source>
        <dbReference type="SAM" id="SignalP"/>
    </source>
</evidence>
<dbReference type="InterPro" id="IPR016195">
    <property type="entry name" value="Pol/histidinol_Pase-like"/>
</dbReference>
<feature type="chain" id="PRO_5002146447" description="Histidinol phosphatase" evidence="1">
    <location>
        <begin position="18"/>
        <end position="576"/>
    </location>
</feature>
<evidence type="ECO:0000313" key="3">
    <source>
        <dbReference type="Proteomes" id="UP000031278"/>
    </source>
</evidence>
<keyword evidence="1" id="KW-0732">Signal</keyword>
<dbReference type="PROSITE" id="PS51257">
    <property type="entry name" value="PROKAR_LIPOPROTEIN"/>
    <property type="match status" value="1"/>
</dbReference>
<evidence type="ECO:0000313" key="2">
    <source>
        <dbReference type="EMBL" id="KHT62675.1"/>
    </source>
</evidence>
<comment type="caution">
    <text evidence="2">The sequence shown here is derived from an EMBL/GenBank/DDBJ whole genome shotgun (WGS) entry which is preliminary data.</text>
</comment>
<evidence type="ECO:0008006" key="4">
    <source>
        <dbReference type="Google" id="ProtNLM"/>
    </source>
</evidence>
<feature type="signal peptide" evidence="1">
    <location>
        <begin position="1"/>
        <end position="17"/>
    </location>
</feature>
<protein>
    <recommendedName>
        <fullName evidence="4">Histidinol phosphatase</fullName>
    </recommendedName>
</protein>
<accession>A0A0B9GCS5</accession>
<name>A0A0B9GCS5_9GAMM</name>
<dbReference type="Proteomes" id="UP000031278">
    <property type="component" value="Unassembled WGS sequence"/>
</dbReference>
<dbReference type="EMBL" id="JWLZ01000174">
    <property type="protein sequence ID" value="KHT62675.1"/>
    <property type="molecule type" value="Genomic_DNA"/>
</dbReference>
<dbReference type="Gene3D" id="3.20.20.140">
    <property type="entry name" value="Metal-dependent hydrolases"/>
    <property type="match status" value="1"/>
</dbReference>
<dbReference type="AlphaFoldDB" id="A0A0B9GCS5"/>